<dbReference type="GO" id="GO:0000146">
    <property type="term" value="F:microfilament motor activity"/>
    <property type="evidence" value="ECO:0007669"/>
    <property type="project" value="TreeGrafter"/>
</dbReference>
<keyword evidence="13" id="KW-1185">Reference proteome</keyword>
<dbReference type="PROSITE" id="PS50096">
    <property type="entry name" value="IQ"/>
    <property type="match status" value="1"/>
</dbReference>
<dbReference type="SUPFAM" id="SSF52540">
    <property type="entry name" value="P-loop containing nucleoside triphosphate hydrolases"/>
    <property type="match status" value="1"/>
</dbReference>
<proteinExistence type="inferred from homology"/>
<feature type="domain" description="Myosin motor" evidence="10">
    <location>
        <begin position="1"/>
        <end position="610"/>
    </location>
</feature>
<dbReference type="GO" id="GO:0030048">
    <property type="term" value="P:actin filament-based movement"/>
    <property type="evidence" value="ECO:0007669"/>
    <property type="project" value="TreeGrafter"/>
</dbReference>
<evidence type="ECO:0000256" key="5">
    <source>
        <dbReference type="ARBA" id="ARBA00023123"/>
    </source>
</evidence>
<dbReference type="GO" id="GO:0005737">
    <property type="term" value="C:cytoplasm"/>
    <property type="evidence" value="ECO:0007669"/>
    <property type="project" value="UniProtKB-ARBA"/>
</dbReference>
<dbReference type="InterPro" id="IPR000048">
    <property type="entry name" value="IQ_motif_EF-hand-BS"/>
</dbReference>
<dbReference type="STRING" id="48709.A0A1D2MEY2"/>
<dbReference type="Pfam" id="PF06017">
    <property type="entry name" value="Myosin_TH1"/>
    <property type="match status" value="1"/>
</dbReference>
<dbReference type="SMART" id="SM00242">
    <property type="entry name" value="MYSc"/>
    <property type="match status" value="1"/>
</dbReference>
<feature type="compositionally biased region" description="Low complexity" evidence="9">
    <location>
        <begin position="980"/>
        <end position="1003"/>
    </location>
</feature>
<dbReference type="GO" id="GO:0016459">
    <property type="term" value="C:myosin complex"/>
    <property type="evidence" value="ECO:0007669"/>
    <property type="project" value="UniProtKB-KW"/>
</dbReference>
<dbReference type="PRINTS" id="PR00193">
    <property type="entry name" value="MYOSINHEAVY"/>
</dbReference>
<dbReference type="EMBL" id="LJIJ01001504">
    <property type="protein sequence ID" value="ODM91558.1"/>
    <property type="molecule type" value="Genomic_DNA"/>
</dbReference>
<feature type="region of interest" description="Disordered" evidence="9">
    <location>
        <begin position="979"/>
        <end position="1030"/>
    </location>
</feature>
<name>A0A1D2MEY2_ORCCI</name>
<dbReference type="CDD" id="cd23767">
    <property type="entry name" value="IQCD"/>
    <property type="match status" value="1"/>
</dbReference>
<gene>
    <name evidence="12" type="ORF">Ocin01_15127</name>
</gene>
<dbReference type="PANTHER" id="PTHR13140">
    <property type="entry name" value="MYOSIN"/>
    <property type="match status" value="1"/>
</dbReference>
<dbReference type="Gene3D" id="3.40.850.10">
    <property type="entry name" value="Kinesin motor domain"/>
    <property type="match status" value="2"/>
</dbReference>
<feature type="binding site" evidence="8">
    <location>
        <begin position="72"/>
        <end position="79"/>
    </location>
    <ligand>
        <name>ATP</name>
        <dbReference type="ChEBI" id="CHEBI:30616"/>
    </ligand>
</feature>
<protein>
    <submittedName>
        <fullName evidence="12">Myosin-IA</fullName>
    </submittedName>
</protein>
<evidence type="ECO:0000256" key="8">
    <source>
        <dbReference type="PROSITE-ProRule" id="PRU00782"/>
    </source>
</evidence>
<dbReference type="GO" id="GO:0007498">
    <property type="term" value="P:mesoderm development"/>
    <property type="evidence" value="ECO:0007669"/>
    <property type="project" value="UniProtKB-ARBA"/>
</dbReference>
<dbReference type="InterPro" id="IPR001609">
    <property type="entry name" value="Myosin_head_motor_dom-like"/>
</dbReference>
<evidence type="ECO:0000256" key="2">
    <source>
        <dbReference type="ARBA" id="ARBA00022741"/>
    </source>
</evidence>
<evidence type="ECO:0000313" key="12">
    <source>
        <dbReference type="EMBL" id="ODM91558.1"/>
    </source>
</evidence>
<dbReference type="GO" id="GO:0005902">
    <property type="term" value="C:microvillus"/>
    <property type="evidence" value="ECO:0007669"/>
    <property type="project" value="TreeGrafter"/>
</dbReference>
<dbReference type="Proteomes" id="UP000094527">
    <property type="component" value="Unassembled WGS sequence"/>
</dbReference>
<dbReference type="Gene3D" id="1.20.5.4820">
    <property type="match status" value="1"/>
</dbReference>
<dbReference type="GO" id="GO:0007015">
    <property type="term" value="P:actin filament organization"/>
    <property type="evidence" value="ECO:0007669"/>
    <property type="project" value="TreeGrafter"/>
</dbReference>
<comment type="caution">
    <text evidence="12">The sequence shown here is derived from an EMBL/GenBank/DDBJ whole genome shotgun (WGS) entry which is preliminary data.</text>
</comment>
<dbReference type="GO" id="GO:0007368">
    <property type="term" value="P:determination of left/right symmetry"/>
    <property type="evidence" value="ECO:0007669"/>
    <property type="project" value="UniProtKB-ARBA"/>
</dbReference>
<dbReference type="PROSITE" id="PS51757">
    <property type="entry name" value="TH1"/>
    <property type="match status" value="1"/>
</dbReference>
<dbReference type="PROSITE" id="PS51456">
    <property type="entry name" value="MYOSIN_MOTOR"/>
    <property type="match status" value="1"/>
</dbReference>
<dbReference type="InterPro" id="IPR027417">
    <property type="entry name" value="P-loop_NTPase"/>
</dbReference>
<evidence type="ECO:0000256" key="3">
    <source>
        <dbReference type="ARBA" id="ARBA00022840"/>
    </source>
</evidence>
<evidence type="ECO:0000259" key="10">
    <source>
        <dbReference type="PROSITE" id="PS51456"/>
    </source>
</evidence>
<keyword evidence="3 8" id="KW-0067">ATP-binding</keyword>
<feature type="region of interest" description="Actin-binding" evidence="8">
    <location>
        <begin position="487"/>
        <end position="509"/>
    </location>
</feature>
<dbReference type="OMA" id="MTYGDIG"/>
<dbReference type="Gene3D" id="1.20.58.530">
    <property type="match status" value="1"/>
</dbReference>
<evidence type="ECO:0000313" key="13">
    <source>
        <dbReference type="Proteomes" id="UP000094527"/>
    </source>
</evidence>
<evidence type="ECO:0000259" key="11">
    <source>
        <dbReference type="PROSITE" id="PS51757"/>
    </source>
</evidence>
<keyword evidence="7 8" id="KW-0009">Actin-binding</keyword>
<sequence length="1030" mass="115557">MLFKAGRIYTYIGEVCVSVNPYKTMPIYGTDKVNEYKGREVFERAPHIFAIADSAYRTMRRIGHDTCIVISGESGSGKTEASKIIMRYIAAVTNVSGHQEVERVKNVLIQSNCILEAFGNARTSRNDNSSRFGKYMDIKFDWKGDPIGGQIENYLLEKSRVVLQQPNERNFHAFYQLLFGGSDAELRQRNLTKSPEAYFFTKQGGISRVNGINDQGDFKTVNSALKLLGLQESEITTTWDQVAAILHLGNVALIEDGESAKISSSSKTSTDHVAKLLQVQSSDLSKALCERAIAAGGQVVKKNLTSDQAVYARDALAKALYERLFNWLLVLKQEQEEYRKEGIQWQDIPYFNNQVICDMIELPHQGIIAIMDEACLSVGNISDTTILHAMDKKLQKHPHYSSRQLSPSDKTLTHNKDFRIKHYAGEVTYNIESFLDKNRDTLFQDIKRMLYKSKNQTISQMWQDGAQDITKTTKRPQTAGTIFKNSMIALVKTLASKEPYYVRCIKPNDVKSPTLIDKERVEHQVAYLGLLENVRVRRAGFAHRTPYEKFVQRYKMLSSKTWPNPARNNMKDATSIILHDTGLINDVVFGNTKIFIRSPNSLFQLEKSRQAMVPAIVTLLQKMWRGYLAREEYKRIKAVHKIAGVYRKYKLRTWLAATQRSLGFPTNAAPRANKGRIPVPSQGLNVSWPQAPRPIAHLVGLIRAAYGRWWALSILRRVPEQDWPQLRLKVLCHTELIKGRRGNWGLNRDWKGDYLMSEGLNQARDYQQSFERLQKKDGIRQVLFSSRILKATPGSAGKCAERSILVSDTHIYKLDGPKGSFKSMKSGIPLNQITGLTITPGPDQLVVIHLSTARDMVVALHCGSVQGVSSWVLSSAGGGPSPDLTGEFVTIVSSQCRKINKATVQVNVTSNVECKLAKKSTSIRVQLSDQAVPTFTKEGPNKLTLMWPTVPETNGTTITNSSAPSRQPLVAQMNRNNITNGNGHYNENRNSNNGYNNNMQSGGAMKTSSIVKPHGRAPPPPIPNRVESAY</sequence>
<keyword evidence="2 8" id="KW-0547">Nucleotide-binding</keyword>
<keyword evidence="5 8" id="KW-0518">Myosin</keyword>
<accession>A0A1D2MEY2</accession>
<reference evidence="12 13" key="1">
    <citation type="journal article" date="2016" name="Genome Biol. Evol.">
        <title>Gene Family Evolution Reflects Adaptation to Soil Environmental Stressors in the Genome of the Collembolan Orchesella cincta.</title>
        <authorList>
            <person name="Faddeeva-Vakhrusheva A."/>
            <person name="Derks M.F."/>
            <person name="Anvar S.Y."/>
            <person name="Agamennone V."/>
            <person name="Suring W."/>
            <person name="Smit S."/>
            <person name="van Straalen N.M."/>
            <person name="Roelofs D."/>
        </authorList>
    </citation>
    <scope>NUCLEOTIDE SEQUENCE [LARGE SCALE GENOMIC DNA]</scope>
    <source>
        <tissue evidence="12">Mixed pool</tissue>
    </source>
</reference>
<dbReference type="AlphaFoldDB" id="A0A1D2MEY2"/>
<dbReference type="GO" id="GO:0005546">
    <property type="term" value="F:phosphatidylinositol-4,5-bisphosphate binding"/>
    <property type="evidence" value="ECO:0007669"/>
    <property type="project" value="UniProtKB-ARBA"/>
</dbReference>
<dbReference type="PANTHER" id="PTHR13140:SF713">
    <property type="entry name" value="UNCONVENTIONAL MYOSIN ID"/>
    <property type="match status" value="1"/>
</dbReference>
<dbReference type="SMART" id="SM00015">
    <property type="entry name" value="IQ"/>
    <property type="match status" value="1"/>
</dbReference>
<dbReference type="GO" id="GO:0005524">
    <property type="term" value="F:ATP binding"/>
    <property type="evidence" value="ECO:0007669"/>
    <property type="project" value="UniProtKB-UniRule"/>
</dbReference>
<dbReference type="OrthoDB" id="6108017at2759"/>
<organism evidence="12 13">
    <name type="scientific">Orchesella cincta</name>
    <name type="common">Springtail</name>
    <name type="synonym">Podura cincta</name>
    <dbReference type="NCBI Taxonomy" id="48709"/>
    <lineage>
        <taxon>Eukaryota</taxon>
        <taxon>Metazoa</taxon>
        <taxon>Ecdysozoa</taxon>
        <taxon>Arthropoda</taxon>
        <taxon>Hexapoda</taxon>
        <taxon>Collembola</taxon>
        <taxon>Entomobryomorpha</taxon>
        <taxon>Entomobryoidea</taxon>
        <taxon>Orchesellidae</taxon>
        <taxon>Orchesellinae</taxon>
        <taxon>Orchesella</taxon>
    </lineage>
</organism>
<keyword evidence="6 8" id="KW-0505">Motor protein</keyword>
<evidence type="ECO:0000256" key="7">
    <source>
        <dbReference type="ARBA" id="ARBA00023203"/>
    </source>
</evidence>
<keyword evidence="4" id="KW-0446">Lipid-binding</keyword>
<dbReference type="FunFam" id="1.20.58.530:FF:000004">
    <property type="entry name" value="Unconventional myosin ID"/>
    <property type="match status" value="1"/>
</dbReference>
<feature type="domain" description="TH1" evidence="11">
    <location>
        <begin position="738"/>
        <end position="949"/>
    </location>
</feature>
<evidence type="ECO:0000256" key="1">
    <source>
        <dbReference type="ARBA" id="ARBA00008314"/>
    </source>
</evidence>
<comment type="similarity">
    <text evidence="1 8">Belongs to the TRAFAC class myosin-kinesin ATPase superfamily. Myosin family.</text>
</comment>
<dbReference type="Pfam" id="PF00612">
    <property type="entry name" value="IQ"/>
    <property type="match status" value="1"/>
</dbReference>
<evidence type="ECO:0000256" key="6">
    <source>
        <dbReference type="ARBA" id="ARBA00023175"/>
    </source>
</evidence>
<evidence type="ECO:0000256" key="4">
    <source>
        <dbReference type="ARBA" id="ARBA00023121"/>
    </source>
</evidence>
<dbReference type="InterPro" id="IPR036961">
    <property type="entry name" value="Kinesin_motor_dom_sf"/>
</dbReference>
<dbReference type="Pfam" id="PF00063">
    <property type="entry name" value="Myosin_head"/>
    <property type="match status" value="2"/>
</dbReference>
<dbReference type="GO" id="GO:0006897">
    <property type="term" value="P:endocytosis"/>
    <property type="evidence" value="ECO:0007669"/>
    <property type="project" value="TreeGrafter"/>
</dbReference>
<dbReference type="GO" id="GO:0005886">
    <property type="term" value="C:plasma membrane"/>
    <property type="evidence" value="ECO:0007669"/>
    <property type="project" value="TreeGrafter"/>
</dbReference>
<dbReference type="GO" id="GO:0051015">
    <property type="term" value="F:actin filament binding"/>
    <property type="evidence" value="ECO:0007669"/>
    <property type="project" value="TreeGrafter"/>
</dbReference>
<evidence type="ECO:0000256" key="9">
    <source>
        <dbReference type="SAM" id="MobiDB-lite"/>
    </source>
</evidence>
<dbReference type="InterPro" id="IPR010926">
    <property type="entry name" value="Myosin_TH1"/>
</dbReference>